<dbReference type="AlphaFoldDB" id="A0AA88D050"/>
<sequence>MRRVSPKLAVTTALPRSIGDKSGWSGHGKEVGESDVGGVVHPGSTMPSPNHALIAKVRARPKGRQLESNPDG</sequence>
<accession>A0AA88D050</accession>
<evidence type="ECO:0000313" key="2">
    <source>
        <dbReference type="EMBL" id="GMN38725.1"/>
    </source>
</evidence>
<proteinExistence type="predicted"/>
<comment type="caution">
    <text evidence="2">The sequence shown here is derived from an EMBL/GenBank/DDBJ whole genome shotgun (WGS) entry which is preliminary data.</text>
</comment>
<keyword evidence="3" id="KW-1185">Reference proteome</keyword>
<dbReference type="EMBL" id="BTGU01000008">
    <property type="protein sequence ID" value="GMN38725.1"/>
    <property type="molecule type" value="Genomic_DNA"/>
</dbReference>
<evidence type="ECO:0000256" key="1">
    <source>
        <dbReference type="SAM" id="MobiDB-lite"/>
    </source>
</evidence>
<feature type="region of interest" description="Disordered" evidence="1">
    <location>
        <begin position="1"/>
        <end position="53"/>
    </location>
</feature>
<name>A0AA88D050_FICCA</name>
<protein>
    <submittedName>
        <fullName evidence="2">Uncharacterized protein</fullName>
    </submittedName>
</protein>
<organism evidence="2 3">
    <name type="scientific">Ficus carica</name>
    <name type="common">Common fig</name>
    <dbReference type="NCBI Taxonomy" id="3494"/>
    <lineage>
        <taxon>Eukaryota</taxon>
        <taxon>Viridiplantae</taxon>
        <taxon>Streptophyta</taxon>
        <taxon>Embryophyta</taxon>
        <taxon>Tracheophyta</taxon>
        <taxon>Spermatophyta</taxon>
        <taxon>Magnoliopsida</taxon>
        <taxon>eudicotyledons</taxon>
        <taxon>Gunneridae</taxon>
        <taxon>Pentapetalae</taxon>
        <taxon>rosids</taxon>
        <taxon>fabids</taxon>
        <taxon>Rosales</taxon>
        <taxon>Moraceae</taxon>
        <taxon>Ficeae</taxon>
        <taxon>Ficus</taxon>
    </lineage>
</organism>
<reference evidence="2" key="1">
    <citation type="submission" date="2023-07" db="EMBL/GenBank/DDBJ databases">
        <title>draft genome sequence of fig (Ficus carica).</title>
        <authorList>
            <person name="Takahashi T."/>
            <person name="Nishimura K."/>
        </authorList>
    </citation>
    <scope>NUCLEOTIDE SEQUENCE</scope>
</reference>
<evidence type="ECO:0000313" key="3">
    <source>
        <dbReference type="Proteomes" id="UP001187192"/>
    </source>
</evidence>
<dbReference type="Proteomes" id="UP001187192">
    <property type="component" value="Unassembled WGS sequence"/>
</dbReference>
<gene>
    <name evidence="2" type="ORF">TIFTF001_007960</name>
</gene>